<dbReference type="EMBL" id="JBHULY010000005">
    <property type="protein sequence ID" value="MFD2725382.1"/>
    <property type="molecule type" value="Genomic_DNA"/>
</dbReference>
<sequence length="327" mass="36061">MGYLKHATGKKRVVLAVLMIALAFGSSINLSAQSKNLQKLLDNPNKMYSKAFVYSGATGPIRKWQIKKGFASESDYVMPKRVGILAFVVSDQSKSTSTSYGYTTVRTTSKATKEGASAVANEIYDSTIETMKSTFKDKGMELLEIQDYLDNKEKADLYHNYELKKLKGVKAFSGLTGQGNSGPVVGYRNMTLPYFGSFPKAVKKRNDFFNQLGLDAILVVEIGMSVVGNKLIDVKSDILYKNPASGTKTIYSDYNEGVSVKFGVSPYEKKPTYGGIFLIEEVEYKNKKGKTKTRKQAVGLDPNIYKLVNAVVRANVGALEKYVLGKK</sequence>
<gene>
    <name evidence="1" type="ORF">ACFSR8_04090</name>
</gene>
<keyword evidence="2" id="KW-1185">Reference proteome</keyword>
<accession>A0ABW5T7Z8</accession>
<proteinExistence type="predicted"/>
<evidence type="ECO:0000313" key="1">
    <source>
        <dbReference type="EMBL" id="MFD2725382.1"/>
    </source>
</evidence>
<organism evidence="1 2">
    <name type="scientific">Hyunsoonleella rubra</name>
    <dbReference type="NCBI Taxonomy" id="1737062"/>
    <lineage>
        <taxon>Bacteria</taxon>
        <taxon>Pseudomonadati</taxon>
        <taxon>Bacteroidota</taxon>
        <taxon>Flavobacteriia</taxon>
        <taxon>Flavobacteriales</taxon>
        <taxon>Flavobacteriaceae</taxon>
    </lineage>
</organism>
<comment type="caution">
    <text evidence="1">The sequence shown here is derived from an EMBL/GenBank/DDBJ whole genome shotgun (WGS) entry which is preliminary data.</text>
</comment>
<dbReference type="RefSeq" id="WP_380289282.1">
    <property type="nucleotide sequence ID" value="NZ_JBHULY010000005.1"/>
</dbReference>
<name>A0ABW5T7Z8_9FLAO</name>
<protein>
    <submittedName>
        <fullName evidence="1">Uncharacterized protein</fullName>
    </submittedName>
</protein>
<reference evidence="2" key="1">
    <citation type="journal article" date="2019" name="Int. J. Syst. Evol. Microbiol.">
        <title>The Global Catalogue of Microorganisms (GCM) 10K type strain sequencing project: providing services to taxonomists for standard genome sequencing and annotation.</title>
        <authorList>
            <consortium name="The Broad Institute Genomics Platform"/>
            <consortium name="The Broad Institute Genome Sequencing Center for Infectious Disease"/>
            <person name="Wu L."/>
            <person name="Ma J."/>
        </authorList>
    </citation>
    <scope>NUCLEOTIDE SEQUENCE [LARGE SCALE GENOMIC DNA]</scope>
    <source>
        <strain evidence="2">KCTC 42398</strain>
    </source>
</reference>
<dbReference type="Proteomes" id="UP001597476">
    <property type="component" value="Unassembled WGS sequence"/>
</dbReference>
<evidence type="ECO:0000313" key="2">
    <source>
        <dbReference type="Proteomes" id="UP001597476"/>
    </source>
</evidence>